<dbReference type="GO" id="GO:0003700">
    <property type="term" value="F:DNA-binding transcription factor activity"/>
    <property type="evidence" value="ECO:0007669"/>
    <property type="project" value="InterPro"/>
</dbReference>
<dbReference type="SMART" id="SM00418">
    <property type="entry name" value="HTH_ARSR"/>
    <property type="match status" value="1"/>
</dbReference>
<evidence type="ECO:0000259" key="4">
    <source>
        <dbReference type="PROSITE" id="PS50987"/>
    </source>
</evidence>
<dbReference type="NCBIfam" id="NF033788">
    <property type="entry name" value="HTH_metalloreg"/>
    <property type="match status" value="1"/>
</dbReference>
<keyword evidence="3" id="KW-0804">Transcription</keyword>
<dbReference type="InterPro" id="IPR011991">
    <property type="entry name" value="ArsR-like_HTH"/>
</dbReference>
<name>A0A5M3PZP1_9GAMM</name>
<dbReference type="PRINTS" id="PR00778">
    <property type="entry name" value="HTHARSR"/>
</dbReference>
<sequence>MILCQLVEGERAVSELADALDMRQAAVSQQLALLRKDGLVNVRRDGRTMRYSLAGDKARRIIELLYELFCDNETF</sequence>
<dbReference type="Proteomes" id="UP000387223">
    <property type="component" value="Unassembled WGS sequence"/>
</dbReference>
<reference evidence="5 6" key="1">
    <citation type="journal article" date="2019" name="J. Gen. Appl. Microbiol.">
        <title>Aerobic degradation of cis-dichloroethene by the marine bacterium Marinobacter salsuginis strain 5N-3.</title>
        <authorList>
            <person name="Inoue Y."/>
            <person name="Fukunaga Y."/>
            <person name="Katsumata H."/>
            <person name="Ohji S."/>
            <person name="Hosoyama A."/>
            <person name="Mori K."/>
            <person name="Ando K."/>
        </authorList>
    </citation>
    <scope>NUCLEOTIDE SEQUENCE [LARGE SCALE GENOMIC DNA]</scope>
    <source>
        <strain evidence="5 6">NBRC 109114</strain>
    </source>
</reference>
<dbReference type="PROSITE" id="PS50987">
    <property type="entry name" value="HTH_ARSR_2"/>
    <property type="match status" value="1"/>
</dbReference>
<dbReference type="Pfam" id="PF01022">
    <property type="entry name" value="HTH_5"/>
    <property type="match status" value="1"/>
</dbReference>
<gene>
    <name evidence="5" type="ORF">MSSD14B_20710</name>
</gene>
<dbReference type="AlphaFoldDB" id="A0A5M3PZP1"/>
<protein>
    <recommendedName>
        <fullName evidence="4">HTH arsR-type domain-containing protein</fullName>
    </recommendedName>
</protein>
<dbReference type="InterPro" id="IPR036390">
    <property type="entry name" value="WH_DNA-bd_sf"/>
</dbReference>
<proteinExistence type="predicted"/>
<dbReference type="GO" id="GO:0003677">
    <property type="term" value="F:DNA binding"/>
    <property type="evidence" value="ECO:0007669"/>
    <property type="project" value="UniProtKB-KW"/>
</dbReference>
<keyword evidence="1" id="KW-0805">Transcription regulation</keyword>
<accession>A0A5M3PZP1</accession>
<dbReference type="PANTHER" id="PTHR43132:SF2">
    <property type="entry name" value="ARSENICAL RESISTANCE OPERON REPRESSOR ARSR-RELATED"/>
    <property type="match status" value="1"/>
</dbReference>
<keyword evidence="2" id="KW-0238">DNA-binding</keyword>
<dbReference type="PANTHER" id="PTHR43132">
    <property type="entry name" value="ARSENICAL RESISTANCE OPERON REPRESSOR ARSR-RELATED"/>
    <property type="match status" value="1"/>
</dbReference>
<feature type="domain" description="HTH arsR-type" evidence="4">
    <location>
        <begin position="1"/>
        <end position="73"/>
    </location>
</feature>
<dbReference type="InterPro" id="IPR001845">
    <property type="entry name" value="HTH_ArsR_DNA-bd_dom"/>
</dbReference>
<dbReference type="EMBL" id="BGZI01000012">
    <property type="protein sequence ID" value="GBO88403.1"/>
    <property type="molecule type" value="Genomic_DNA"/>
</dbReference>
<evidence type="ECO:0000256" key="1">
    <source>
        <dbReference type="ARBA" id="ARBA00023015"/>
    </source>
</evidence>
<dbReference type="InterPro" id="IPR036388">
    <property type="entry name" value="WH-like_DNA-bd_sf"/>
</dbReference>
<dbReference type="SUPFAM" id="SSF46785">
    <property type="entry name" value="Winged helix' DNA-binding domain"/>
    <property type="match status" value="1"/>
</dbReference>
<evidence type="ECO:0000313" key="6">
    <source>
        <dbReference type="Proteomes" id="UP000387223"/>
    </source>
</evidence>
<dbReference type="Gene3D" id="1.10.10.10">
    <property type="entry name" value="Winged helix-like DNA-binding domain superfamily/Winged helix DNA-binding domain"/>
    <property type="match status" value="1"/>
</dbReference>
<dbReference type="InterPro" id="IPR051011">
    <property type="entry name" value="Metal_resp_trans_reg"/>
</dbReference>
<evidence type="ECO:0000313" key="5">
    <source>
        <dbReference type="EMBL" id="GBO88403.1"/>
    </source>
</evidence>
<evidence type="ECO:0000256" key="2">
    <source>
        <dbReference type="ARBA" id="ARBA00023125"/>
    </source>
</evidence>
<organism evidence="5 6">
    <name type="scientific">Marinobacter salsuginis</name>
    <dbReference type="NCBI Taxonomy" id="418719"/>
    <lineage>
        <taxon>Bacteria</taxon>
        <taxon>Pseudomonadati</taxon>
        <taxon>Pseudomonadota</taxon>
        <taxon>Gammaproteobacteria</taxon>
        <taxon>Pseudomonadales</taxon>
        <taxon>Marinobacteraceae</taxon>
        <taxon>Marinobacter</taxon>
    </lineage>
</organism>
<dbReference type="CDD" id="cd00090">
    <property type="entry name" value="HTH_ARSR"/>
    <property type="match status" value="1"/>
</dbReference>
<comment type="caution">
    <text evidence="5">The sequence shown here is derived from an EMBL/GenBank/DDBJ whole genome shotgun (WGS) entry which is preliminary data.</text>
</comment>
<evidence type="ECO:0000256" key="3">
    <source>
        <dbReference type="ARBA" id="ARBA00023163"/>
    </source>
</evidence>